<comment type="caution">
    <text evidence="5">The sequence shown here is derived from an EMBL/GenBank/DDBJ whole genome shotgun (WGS) entry which is preliminary data.</text>
</comment>
<evidence type="ECO:0000313" key="6">
    <source>
        <dbReference type="Proteomes" id="UP001174934"/>
    </source>
</evidence>
<keyword evidence="3" id="KW-0812">Transmembrane</keyword>
<dbReference type="CDD" id="cd16473">
    <property type="entry name" value="RING-H2_RNF103"/>
    <property type="match status" value="1"/>
</dbReference>
<dbReference type="FunFam" id="3.30.40.10:FF:000539">
    <property type="entry name" value="Ring finger domain protein"/>
    <property type="match status" value="1"/>
</dbReference>
<dbReference type="PANTHER" id="PTHR22765">
    <property type="entry name" value="RING FINGER AND PROTEASE ASSOCIATED DOMAIN-CONTAINING"/>
    <property type="match status" value="1"/>
</dbReference>
<gene>
    <name evidence="5" type="ORF">B0T17DRAFT_590498</name>
</gene>
<organism evidence="5 6">
    <name type="scientific">Bombardia bombarda</name>
    <dbReference type="NCBI Taxonomy" id="252184"/>
    <lineage>
        <taxon>Eukaryota</taxon>
        <taxon>Fungi</taxon>
        <taxon>Dikarya</taxon>
        <taxon>Ascomycota</taxon>
        <taxon>Pezizomycotina</taxon>
        <taxon>Sordariomycetes</taxon>
        <taxon>Sordariomycetidae</taxon>
        <taxon>Sordariales</taxon>
        <taxon>Lasiosphaeriaceae</taxon>
        <taxon>Bombardia</taxon>
    </lineage>
</organism>
<dbReference type="GO" id="GO:0061630">
    <property type="term" value="F:ubiquitin protein ligase activity"/>
    <property type="evidence" value="ECO:0007669"/>
    <property type="project" value="TreeGrafter"/>
</dbReference>
<feature type="compositionally biased region" description="Polar residues" evidence="2">
    <location>
        <begin position="479"/>
        <end position="499"/>
    </location>
</feature>
<feature type="region of interest" description="Disordered" evidence="2">
    <location>
        <begin position="406"/>
        <end position="464"/>
    </location>
</feature>
<dbReference type="InterPro" id="IPR001841">
    <property type="entry name" value="Znf_RING"/>
</dbReference>
<feature type="domain" description="RING-type" evidence="4">
    <location>
        <begin position="303"/>
        <end position="345"/>
    </location>
</feature>
<feature type="compositionally biased region" description="Low complexity" evidence="2">
    <location>
        <begin position="65"/>
        <end position="77"/>
    </location>
</feature>
<accession>A0AA39WZT2</accession>
<feature type="compositionally biased region" description="Low complexity" evidence="2">
    <location>
        <begin position="407"/>
        <end position="431"/>
    </location>
</feature>
<dbReference type="SMART" id="SM00184">
    <property type="entry name" value="RING"/>
    <property type="match status" value="1"/>
</dbReference>
<dbReference type="InterPro" id="IPR013083">
    <property type="entry name" value="Znf_RING/FYVE/PHD"/>
</dbReference>
<dbReference type="GO" id="GO:0008270">
    <property type="term" value="F:zinc ion binding"/>
    <property type="evidence" value="ECO:0007669"/>
    <property type="project" value="UniProtKB-KW"/>
</dbReference>
<name>A0AA39WZT2_9PEZI</name>
<keyword evidence="6" id="KW-1185">Reference proteome</keyword>
<dbReference type="PANTHER" id="PTHR22765:SF434">
    <property type="entry name" value="GB|AAD18119.1-RELATED"/>
    <property type="match status" value="1"/>
</dbReference>
<dbReference type="SUPFAM" id="SSF57850">
    <property type="entry name" value="RING/U-box"/>
    <property type="match status" value="1"/>
</dbReference>
<dbReference type="PROSITE" id="PS50089">
    <property type="entry name" value="ZF_RING_2"/>
    <property type="match status" value="1"/>
</dbReference>
<dbReference type="GO" id="GO:0006511">
    <property type="term" value="P:ubiquitin-dependent protein catabolic process"/>
    <property type="evidence" value="ECO:0007669"/>
    <property type="project" value="TreeGrafter"/>
</dbReference>
<dbReference type="InterPro" id="IPR051826">
    <property type="entry name" value="E3_ubiquitin-ligase_domain"/>
</dbReference>
<evidence type="ECO:0000256" key="3">
    <source>
        <dbReference type="SAM" id="Phobius"/>
    </source>
</evidence>
<keyword evidence="3" id="KW-1133">Transmembrane helix</keyword>
<feature type="region of interest" description="Disordered" evidence="2">
    <location>
        <begin position="179"/>
        <end position="285"/>
    </location>
</feature>
<feature type="region of interest" description="Disordered" evidence="2">
    <location>
        <begin position="65"/>
        <end position="84"/>
    </location>
</feature>
<evidence type="ECO:0000256" key="2">
    <source>
        <dbReference type="SAM" id="MobiDB-lite"/>
    </source>
</evidence>
<feature type="compositionally biased region" description="Polar residues" evidence="2">
    <location>
        <begin position="255"/>
        <end position="268"/>
    </location>
</feature>
<reference evidence="5" key="1">
    <citation type="submission" date="2023-06" db="EMBL/GenBank/DDBJ databases">
        <title>Genome-scale phylogeny and comparative genomics of the fungal order Sordariales.</title>
        <authorList>
            <consortium name="Lawrence Berkeley National Laboratory"/>
            <person name="Hensen N."/>
            <person name="Bonometti L."/>
            <person name="Westerberg I."/>
            <person name="Brannstrom I.O."/>
            <person name="Guillou S."/>
            <person name="Cros-Aarteil S."/>
            <person name="Calhoun S."/>
            <person name="Haridas S."/>
            <person name="Kuo A."/>
            <person name="Mondo S."/>
            <person name="Pangilinan J."/>
            <person name="Riley R."/>
            <person name="LaButti K."/>
            <person name="Andreopoulos B."/>
            <person name="Lipzen A."/>
            <person name="Chen C."/>
            <person name="Yanf M."/>
            <person name="Daum C."/>
            <person name="Ng V."/>
            <person name="Clum A."/>
            <person name="Steindorff A."/>
            <person name="Ohm R."/>
            <person name="Martin F."/>
            <person name="Silar P."/>
            <person name="Natvig D."/>
            <person name="Lalanne C."/>
            <person name="Gautier V."/>
            <person name="Ament-velasquez S.L."/>
            <person name="Kruys A."/>
            <person name="Hutchinson M.I."/>
            <person name="Powell A.J."/>
            <person name="Barry K."/>
            <person name="Miller A.N."/>
            <person name="Grigoriev I.V."/>
            <person name="Debuchy R."/>
            <person name="Gladieux P."/>
            <person name="Thoren M.H."/>
            <person name="Johannesson H."/>
        </authorList>
    </citation>
    <scope>NUCLEOTIDE SEQUENCE</scope>
    <source>
        <strain evidence="5">SMH3391-2</strain>
    </source>
</reference>
<proteinExistence type="predicted"/>
<keyword evidence="1" id="KW-0863">Zinc-finger</keyword>
<feature type="transmembrane region" description="Helical" evidence="3">
    <location>
        <begin position="92"/>
        <end position="117"/>
    </location>
</feature>
<sequence length="507" mass="53408">MPFINPAAVVEGARMVARQAQVPPISSPASSLASATSSVSSAITSAISSASSITSSAAITSAAATSSAPETTTSAAGTPGGQQSGGSSSSPLLFFVALGFGVVFTNLWIIVGVKYCFRYNARNRAMRMNGEDGEPINMENMPRPHRRRREKKLMTMDEVNEKFPMLKYKTWVASRAQEGLPTRGGVTAPPSRANSLRDVDGVVPELPSKERQSTDDKPAASAIGDTATVEPQRPQHTSKDSASSTFDPKARISTDENVPPTTSDSAATSKDENRVSQYEDDEEDEHINAALPPECMGTSGDTCAICIDQLEDDDDVRGLSCGHAFHAVCLDPWLTSRRACCPLCKADYYTPKPRPAAAEPGDATTAPTGTVIVTISSDPRTNRMNLPGRPGRTFLGIRRTIVPVAVSGQPSPTSSSGQTSPSHPPTNTSPNMLFARLRNGGHGASPASGRASAQPTASGRSGFMSNVRGALPALWNGRAHNNQTGATRTNPVVTPSNLEAATRNPIY</sequence>
<dbReference type="Gene3D" id="3.30.40.10">
    <property type="entry name" value="Zinc/RING finger domain, C3HC4 (zinc finger)"/>
    <property type="match status" value="1"/>
</dbReference>
<dbReference type="GO" id="GO:0005737">
    <property type="term" value="C:cytoplasm"/>
    <property type="evidence" value="ECO:0007669"/>
    <property type="project" value="TreeGrafter"/>
</dbReference>
<dbReference type="Proteomes" id="UP001174934">
    <property type="component" value="Unassembled WGS sequence"/>
</dbReference>
<evidence type="ECO:0000256" key="1">
    <source>
        <dbReference type="PROSITE-ProRule" id="PRU00175"/>
    </source>
</evidence>
<feature type="region of interest" description="Disordered" evidence="2">
    <location>
        <begin position="477"/>
        <end position="507"/>
    </location>
</feature>
<protein>
    <recommendedName>
        <fullName evidence="4">RING-type domain-containing protein</fullName>
    </recommendedName>
</protein>
<dbReference type="EMBL" id="JAULSR010000003">
    <property type="protein sequence ID" value="KAK0624625.1"/>
    <property type="molecule type" value="Genomic_DNA"/>
</dbReference>
<evidence type="ECO:0000259" key="4">
    <source>
        <dbReference type="PROSITE" id="PS50089"/>
    </source>
</evidence>
<keyword evidence="1" id="KW-0862">Zinc</keyword>
<feature type="compositionally biased region" description="Basic and acidic residues" evidence="2">
    <location>
        <begin position="207"/>
        <end position="218"/>
    </location>
</feature>
<dbReference type="AlphaFoldDB" id="A0AA39WZT2"/>
<evidence type="ECO:0000313" key="5">
    <source>
        <dbReference type="EMBL" id="KAK0624625.1"/>
    </source>
</evidence>
<dbReference type="Pfam" id="PF13639">
    <property type="entry name" value="zf-RING_2"/>
    <property type="match status" value="1"/>
</dbReference>
<keyword evidence="1" id="KW-0479">Metal-binding</keyword>
<keyword evidence="3" id="KW-0472">Membrane</keyword>